<name>M5AE48_9FLAO</name>
<dbReference type="Pfam" id="PF12705">
    <property type="entry name" value="PDDEXK_1"/>
    <property type="match status" value="1"/>
</dbReference>
<dbReference type="eggNOG" id="COG2887">
    <property type="taxonomic scope" value="Bacteria"/>
</dbReference>
<dbReference type="PATRIC" id="fig|1229512.3.peg.545"/>
<dbReference type="InterPro" id="IPR038726">
    <property type="entry name" value="PDDEXK_AddAB-type"/>
</dbReference>
<dbReference type="EMBL" id="AP012548">
    <property type="protein sequence ID" value="BAM99829.1"/>
    <property type="molecule type" value="Genomic_DNA"/>
</dbReference>
<dbReference type="KEGG" id="blp:BPAA_562"/>
<accession>M5AE48</accession>
<dbReference type="InterPro" id="IPR011604">
    <property type="entry name" value="PDDEXK-like_dom_sf"/>
</dbReference>
<dbReference type="STRING" id="1229512.BPAA_562"/>
<proteinExistence type="predicted"/>
<organism evidence="2 3">
    <name type="scientific">Blattabacterium cuenoti BPAA</name>
    <dbReference type="NCBI Taxonomy" id="1229512"/>
    <lineage>
        <taxon>Bacteria</taxon>
        <taxon>Pseudomonadati</taxon>
        <taxon>Bacteroidota</taxon>
        <taxon>Flavobacteriia</taxon>
        <taxon>Flavobacteriales</taxon>
        <taxon>Blattabacteriaceae</taxon>
        <taxon>Blattabacterium</taxon>
    </lineage>
</organism>
<dbReference type="Gene3D" id="3.90.320.10">
    <property type="match status" value="1"/>
</dbReference>
<feature type="domain" description="PD-(D/E)XK endonuclease-like" evidence="1">
    <location>
        <begin position="617"/>
        <end position="813"/>
    </location>
</feature>
<dbReference type="InterPro" id="IPR027417">
    <property type="entry name" value="P-loop_NTPase"/>
</dbReference>
<evidence type="ECO:0000259" key="1">
    <source>
        <dbReference type="Pfam" id="PF12705"/>
    </source>
</evidence>
<evidence type="ECO:0000313" key="2">
    <source>
        <dbReference type="EMBL" id="BAM99829.1"/>
    </source>
</evidence>
<dbReference type="Proteomes" id="UP000011815">
    <property type="component" value="Chromosome"/>
</dbReference>
<evidence type="ECO:0000313" key="3">
    <source>
        <dbReference type="Proteomes" id="UP000011815"/>
    </source>
</evidence>
<dbReference type="HOGENOM" id="CLU_013279_1_0_10"/>
<reference evidence="2 3" key="1">
    <citation type="journal article" date="2013" name="Biol. Lett.">
        <title>Maintenance of essential amino acid synthesis pathways in the Blattabacterium cuenoti symbiont of a wood-feeding cockroach.</title>
        <authorList>
            <person name="Tokuda G."/>
            <person name="Elbourne L.D.H."/>
            <person name="Kinjo Y."/>
            <person name="Saitoh S."/>
            <person name="Sabree Z."/>
            <person name="Hojo M."/>
            <person name="Yamada A."/>
            <person name="Hayashi Y."/>
            <person name="Shigenobu S."/>
            <person name="Bandi C."/>
            <person name="Paulsen I.T."/>
            <person name="Watanabe H."/>
            <person name="Lo N."/>
        </authorList>
    </citation>
    <scope>NUCLEOTIDE SEQUENCE [LARGE SCALE GENOMIC DNA]</scope>
    <source>
        <strain evidence="2 3">BPAA</strain>
    </source>
</reference>
<sequence>MKKKIDRIIKDIFKNLNHKIIFISKTSTVIEYIQNKYSSKFSSETKFFTIEKFFETISGLKILDHHSILLYFFSFLKKDDFIEKKFHDFFNWGPKILNDFQNIDFNMVNVEHFFSSIISTEKINKWNLDFLKQEKFFFWEKIHEYYYILQSQLFKKGIAYHGMLFKTAISCLDSFLSKNLDTKIVLFLVQNIAFLNQCEKIFTKKIIQQGLVYDLCGKNISIFTLESLNQRRLLNSRTCSQYENLKIIGVSKEIEQVKTVKNIICKLIKKNQKPNKILLIPGDQNLTIPLAYSIKKLGINIFFNIDCSLNNIPIYYTFYFIFQLLLKKKKFKKFPRKDVIKVLSDGYIQKFFLKKNSILKKLSIENDSDFLFEDEIKKYLYRNDLWIIFKIQTNDIKMILISLISFIRKLKKLLLTNRRKHFLELIFISKLEIYIQKFRIIVRKTKNLSLEINDVFNIYEEFAHTENIRYIRKHRRRGLYVTGFIDVFLENFDVVIITSFNEGVIPPNYNNKNSSFIPFDMEKKLQINNTHEIFYFHHLTRIIQFSKQTYLIYKDQPDEINSGEKSRFIHRIEINSKISTEKIKKPFFPLNSKRLPIVIDKTKSIIRCLHELVNKGLSPSSIHLYNYNPLLFYYKKILKLRDPEKISYKKKIGKIIHKILKILYEPIKENFMTIDCIHEMKKDCESIVKKVLLEKEKIIEGNNMFFYCIIKNYVKKFISWDEKFVRRGHKIFIKEIERKVSSILNIGSKKIKLHGIIDRIDEYDGKTRILDYKIGFSKIKEINVSLKNIENIFYDTNYVNTMQLLVYVYLWFQSSILKGSKKESPIIGIISPEMNGDILQIPINIFRILKTNITYENYKINVLPFLIKRISDILDPSIPIIEKIY</sequence>
<dbReference type="SUPFAM" id="SSF52540">
    <property type="entry name" value="P-loop containing nucleoside triphosphate hydrolases"/>
    <property type="match status" value="1"/>
</dbReference>
<protein>
    <recommendedName>
        <fullName evidence="1">PD-(D/E)XK endonuclease-like domain-containing protein</fullName>
    </recommendedName>
</protein>
<dbReference type="AlphaFoldDB" id="M5AE48"/>
<dbReference type="RefSeq" id="WP_015430148.1">
    <property type="nucleotide sequence ID" value="NC_020510.1"/>
</dbReference>
<gene>
    <name evidence="2" type="ORF">BPAA_562</name>
</gene>